<evidence type="ECO:0008006" key="3">
    <source>
        <dbReference type="Google" id="ProtNLM"/>
    </source>
</evidence>
<dbReference type="AlphaFoldDB" id="A0AAD5ST22"/>
<comment type="caution">
    <text evidence="1">The sequence shown here is derived from an EMBL/GenBank/DDBJ whole genome shotgun (WGS) entry which is preliminary data.</text>
</comment>
<gene>
    <name evidence="1" type="ORF">HK100_009698</name>
</gene>
<dbReference type="Proteomes" id="UP001211907">
    <property type="component" value="Unassembled WGS sequence"/>
</dbReference>
<reference evidence="1" key="1">
    <citation type="submission" date="2020-05" db="EMBL/GenBank/DDBJ databases">
        <title>Phylogenomic resolution of chytrid fungi.</title>
        <authorList>
            <person name="Stajich J.E."/>
            <person name="Amses K."/>
            <person name="Simmons R."/>
            <person name="Seto K."/>
            <person name="Myers J."/>
            <person name="Bonds A."/>
            <person name="Quandt C.A."/>
            <person name="Barry K."/>
            <person name="Liu P."/>
            <person name="Grigoriev I."/>
            <person name="Longcore J.E."/>
            <person name="James T.Y."/>
        </authorList>
    </citation>
    <scope>NUCLEOTIDE SEQUENCE</scope>
    <source>
        <strain evidence="1">JEL0513</strain>
    </source>
</reference>
<keyword evidence="2" id="KW-1185">Reference proteome</keyword>
<organism evidence="1 2">
    <name type="scientific">Physocladia obscura</name>
    <dbReference type="NCBI Taxonomy" id="109957"/>
    <lineage>
        <taxon>Eukaryota</taxon>
        <taxon>Fungi</taxon>
        <taxon>Fungi incertae sedis</taxon>
        <taxon>Chytridiomycota</taxon>
        <taxon>Chytridiomycota incertae sedis</taxon>
        <taxon>Chytridiomycetes</taxon>
        <taxon>Chytridiales</taxon>
        <taxon>Chytriomycetaceae</taxon>
        <taxon>Physocladia</taxon>
    </lineage>
</organism>
<dbReference type="EMBL" id="JADGJH010005063">
    <property type="protein sequence ID" value="KAJ3082334.1"/>
    <property type="molecule type" value="Genomic_DNA"/>
</dbReference>
<accession>A0AAD5ST22</accession>
<sequence>MNTIQTLPLELLDSIIAFVAPESILRLATVMRYFSSRLGYVRRICIVAGSTLRLPVSRIWPQFQPAVGTCEITKVLLSDHITAVSALVQILDVFGGHSIIRTTEPLIIRDWKQKNLLTKRINLKLSGLKPNGLILLEFHPNTVFTSLTPSSLALSANALAVTAAQLVKFRIEQLEIQYYQPTVILAFPQIRRLKYLSFVSLNCGN</sequence>
<evidence type="ECO:0000313" key="1">
    <source>
        <dbReference type="EMBL" id="KAJ3082334.1"/>
    </source>
</evidence>
<protein>
    <recommendedName>
        <fullName evidence="3">F-box domain-containing protein</fullName>
    </recommendedName>
</protein>
<name>A0AAD5ST22_9FUNG</name>
<evidence type="ECO:0000313" key="2">
    <source>
        <dbReference type="Proteomes" id="UP001211907"/>
    </source>
</evidence>
<proteinExistence type="predicted"/>